<keyword evidence="3" id="KW-1185">Reference proteome</keyword>
<comment type="caution">
    <text evidence="2">The sequence shown here is derived from an EMBL/GenBank/DDBJ whole genome shotgun (WGS) entry which is preliminary data.</text>
</comment>
<proteinExistence type="predicted"/>
<dbReference type="Proteomes" id="UP000218231">
    <property type="component" value="Unassembled WGS sequence"/>
</dbReference>
<name>A0A2A2K2S4_9BILA</name>
<evidence type="ECO:0000313" key="3">
    <source>
        <dbReference type="Proteomes" id="UP000218231"/>
    </source>
</evidence>
<gene>
    <name evidence="2" type="ORF">WR25_03576</name>
</gene>
<protein>
    <submittedName>
        <fullName evidence="2">Uncharacterized protein</fullName>
    </submittedName>
</protein>
<dbReference type="EMBL" id="LIAE01009796">
    <property type="protein sequence ID" value="PAV68211.1"/>
    <property type="molecule type" value="Genomic_DNA"/>
</dbReference>
<feature type="region of interest" description="Disordered" evidence="1">
    <location>
        <begin position="125"/>
        <end position="151"/>
    </location>
</feature>
<accession>A0A2A2K2S4</accession>
<sequence>MIGATAQGRDDGLGLEVQQSRDLGKVVRDRLDAQRLQPGVVADGAMRAGAQPDDVAAGRDRAGGADRGILEYRARLDRHADRRGAVPIEVGRGLAAGYVLAAAIDMVAERVGEADMVEVTADPAGRAGRDDRARQIGGQRAHEGDGTGHRIDPLRHRARILRIPRRVEACGDRAADPRLDRRAEIGAGETHEVRHRIFGGRRIARVGEPFGKLAVAGEFTLDQDAVEVEQQATRRHAAAPPRAPNKALPTRMCVAPIVTAVG</sequence>
<organism evidence="2 3">
    <name type="scientific">Diploscapter pachys</name>
    <dbReference type="NCBI Taxonomy" id="2018661"/>
    <lineage>
        <taxon>Eukaryota</taxon>
        <taxon>Metazoa</taxon>
        <taxon>Ecdysozoa</taxon>
        <taxon>Nematoda</taxon>
        <taxon>Chromadorea</taxon>
        <taxon>Rhabditida</taxon>
        <taxon>Rhabditina</taxon>
        <taxon>Rhabditomorpha</taxon>
        <taxon>Rhabditoidea</taxon>
        <taxon>Rhabditidae</taxon>
        <taxon>Diploscapter</taxon>
    </lineage>
</organism>
<feature type="compositionally biased region" description="Basic and acidic residues" evidence="1">
    <location>
        <begin position="127"/>
        <end position="151"/>
    </location>
</feature>
<evidence type="ECO:0000313" key="2">
    <source>
        <dbReference type="EMBL" id="PAV68211.1"/>
    </source>
</evidence>
<dbReference type="AlphaFoldDB" id="A0A2A2K2S4"/>
<reference evidence="2 3" key="1">
    <citation type="journal article" date="2017" name="Curr. Biol.">
        <title>Genome architecture and evolution of a unichromosomal asexual nematode.</title>
        <authorList>
            <person name="Fradin H."/>
            <person name="Zegar C."/>
            <person name="Gutwein M."/>
            <person name="Lucas J."/>
            <person name="Kovtun M."/>
            <person name="Corcoran D."/>
            <person name="Baugh L.R."/>
            <person name="Kiontke K."/>
            <person name="Gunsalus K."/>
            <person name="Fitch D.H."/>
            <person name="Piano F."/>
        </authorList>
    </citation>
    <scope>NUCLEOTIDE SEQUENCE [LARGE SCALE GENOMIC DNA]</scope>
    <source>
        <strain evidence="2">PF1309</strain>
    </source>
</reference>
<evidence type="ECO:0000256" key="1">
    <source>
        <dbReference type="SAM" id="MobiDB-lite"/>
    </source>
</evidence>